<proteinExistence type="inferred from homology"/>
<dbReference type="GO" id="GO:0030008">
    <property type="term" value="C:TRAPP complex"/>
    <property type="evidence" value="ECO:0007669"/>
    <property type="project" value="TreeGrafter"/>
</dbReference>
<feature type="compositionally biased region" description="Basic and acidic residues" evidence="2">
    <location>
        <begin position="105"/>
        <end position="134"/>
    </location>
</feature>
<accession>A0A3M7IVI0</accession>
<dbReference type="SUPFAM" id="SSF111126">
    <property type="entry name" value="Ligand-binding domain in the NO signalling and Golgi transport"/>
    <property type="match status" value="1"/>
</dbReference>
<dbReference type="Pfam" id="PF04051">
    <property type="entry name" value="TRAPP"/>
    <property type="match status" value="1"/>
</dbReference>
<dbReference type="PANTHER" id="PTHR12817:SF0">
    <property type="entry name" value="GEO08327P1"/>
    <property type="match status" value="1"/>
</dbReference>
<dbReference type="GO" id="GO:0006888">
    <property type="term" value="P:endoplasmic reticulum to Golgi vesicle-mediated transport"/>
    <property type="evidence" value="ECO:0007669"/>
    <property type="project" value="TreeGrafter"/>
</dbReference>
<evidence type="ECO:0008006" key="5">
    <source>
        <dbReference type="Google" id="ProtNLM"/>
    </source>
</evidence>
<feature type="region of interest" description="Disordered" evidence="2">
    <location>
        <begin position="74"/>
        <end position="139"/>
    </location>
</feature>
<dbReference type="InterPro" id="IPR037992">
    <property type="entry name" value="TRAPPC6/Trs33"/>
</dbReference>
<evidence type="ECO:0000313" key="3">
    <source>
        <dbReference type="EMBL" id="RMZ29457.1"/>
    </source>
</evidence>
<dbReference type="InterPro" id="IPR007194">
    <property type="entry name" value="TRAPP_component"/>
</dbReference>
<gene>
    <name evidence="3" type="ORF">D0859_06461</name>
</gene>
<comment type="caution">
    <text evidence="3">The sequence shown here is derived from an EMBL/GenBank/DDBJ whole genome shotgun (WGS) entry which is preliminary data.</text>
</comment>
<reference evidence="3 4" key="1">
    <citation type="journal article" date="2018" name="BMC Genomics">
        <title>Genomic evidence for intraspecific hybridization in a clonal and extremely halotolerant yeast.</title>
        <authorList>
            <person name="Gostincar C."/>
            <person name="Stajich J.E."/>
            <person name="Zupancic J."/>
            <person name="Zalar P."/>
            <person name="Gunde-Cimerman N."/>
        </authorList>
    </citation>
    <scope>NUCLEOTIDE SEQUENCE [LARGE SCALE GENOMIC DNA]</scope>
    <source>
        <strain evidence="3 4">EXF-120</strain>
    </source>
</reference>
<comment type="similarity">
    <text evidence="1">Belongs to the TRAPP small subunits family. BET3 subfamily.</text>
</comment>
<dbReference type="GO" id="GO:0005802">
    <property type="term" value="C:trans-Golgi network"/>
    <property type="evidence" value="ECO:0007669"/>
    <property type="project" value="TreeGrafter"/>
</dbReference>
<dbReference type="AlphaFoldDB" id="A0A3M7IVI0"/>
<organism evidence="3 4">
    <name type="scientific">Hortaea werneckii</name>
    <name type="common">Black yeast</name>
    <name type="synonym">Cladosporium werneckii</name>
    <dbReference type="NCBI Taxonomy" id="91943"/>
    <lineage>
        <taxon>Eukaryota</taxon>
        <taxon>Fungi</taxon>
        <taxon>Dikarya</taxon>
        <taxon>Ascomycota</taxon>
        <taxon>Pezizomycotina</taxon>
        <taxon>Dothideomycetes</taxon>
        <taxon>Dothideomycetidae</taxon>
        <taxon>Mycosphaerellales</taxon>
        <taxon>Teratosphaeriaceae</taxon>
        <taxon>Hortaea</taxon>
    </lineage>
</organism>
<dbReference type="CDD" id="cd14944">
    <property type="entry name" value="TRAPPC6A_Trs33"/>
    <property type="match status" value="1"/>
</dbReference>
<dbReference type="PANTHER" id="PTHR12817">
    <property type="entry name" value="TRAFFICKING PROTEIN PARTICLE COMPLEX SUBUNIT 6B"/>
    <property type="match status" value="1"/>
</dbReference>
<name>A0A3M7IVI0_HORWE</name>
<protein>
    <recommendedName>
        <fullName evidence="5">Transport protein particle component</fullName>
    </recommendedName>
</protein>
<dbReference type="InterPro" id="IPR024096">
    <property type="entry name" value="NO_sig/Golgi_transp_ligand-bd"/>
</dbReference>
<dbReference type="EMBL" id="QWIT01000165">
    <property type="protein sequence ID" value="RMZ29457.1"/>
    <property type="molecule type" value="Genomic_DNA"/>
</dbReference>
<evidence type="ECO:0000256" key="2">
    <source>
        <dbReference type="SAM" id="MobiDB-lite"/>
    </source>
</evidence>
<dbReference type="GO" id="GO:0005801">
    <property type="term" value="C:cis-Golgi network"/>
    <property type="evidence" value="ECO:0007669"/>
    <property type="project" value="TreeGrafter"/>
</dbReference>
<evidence type="ECO:0000256" key="1">
    <source>
        <dbReference type="ARBA" id="ARBA00006218"/>
    </source>
</evidence>
<evidence type="ECO:0000313" key="4">
    <source>
        <dbReference type="Proteomes" id="UP000281677"/>
    </source>
</evidence>
<dbReference type="VEuPathDB" id="FungiDB:BTJ68_04191"/>
<dbReference type="OrthoDB" id="941624at2759"/>
<sequence>MSRGSQQLQHQLQQQQQIPLDDDVLNPKIASAAFDFLLIELVPLAQRITEQLHTRERVLIEEYKRSRILNRTALKSAGGNGGPSAGEGEDTAAREGGKDGSQSAKVEDGKRESTSEDVKAGVEEGGRGGGEESAKMTSLGFPVMGESTREGVLWRLDGMGYRVGQGLVERYVVPDVYFRVKSSARQKQMHVGTENECVAMHPAIECETGFSVNKPRPTNPLEAIKFICKDLWILVFRKQIDNLKTNHRGIFVLTDTRFQAIGRMSVDRRAGPKAVEDAMERAQTLTIRLPQYLYFPCGIIRGALMGLGVEATVEASAAELPIATFHIKTKGAKP</sequence>
<dbReference type="Proteomes" id="UP000281677">
    <property type="component" value="Unassembled WGS sequence"/>
</dbReference>
<dbReference type="Gene3D" id="3.30.1380.20">
    <property type="entry name" value="Trafficking protein particle complex subunit 3"/>
    <property type="match status" value="1"/>
</dbReference>